<keyword evidence="5 6" id="KW-0456">Lyase</keyword>
<evidence type="ECO:0000256" key="1">
    <source>
        <dbReference type="ARBA" id="ARBA00001353"/>
    </source>
</evidence>
<dbReference type="RefSeq" id="WP_173237697.1">
    <property type="nucleotide sequence ID" value="NZ_AP022839.1"/>
</dbReference>
<evidence type="ECO:0000313" key="9">
    <source>
        <dbReference type="Proteomes" id="UP000502894"/>
    </source>
</evidence>
<dbReference type="Gene3D" id="3.30.1130.10">
    <property type="match status" value="1"/>
</dbReference>
<dbReference type="GO" id="GO:0004150">
    <property type="term" value="F:dihydroneopterin aldolase activity"/>
    <property type="evidence" value="ECO:0007669"/>
    <property type="project" value="UniProtKB-UniRule"/>
</dbReference>
<dbReference type="NCBIfam" id="TIGR00525">
    <property type="entry name" value="folB"/>
    <property type="match status" value="1"/>
</dbReference>
<dbReference type="KEGG" id="lant:TUM19329_26980"/>
<dbReference type="SMART" id="SM00905">
    <property type="entry name" value="FolB"/>
    <property type="match status" value="1"/>
</dbReference>
<dbReference type="Proteomes" id="UP000502894">
    <property type="component" value="Chromosome"/>
</dbReference>
<dbReference type="InterPro" id="IPR006156">
    <property type="entry name" value="Dihydroneopterin_aldolase"/>
</dbReference>
<evidence type="ECO:0000256" key="6">
    <source>
        <dbReference type="RuleBase" id="RU362079"/>
    </source>
</evidence>
<dbReference type="EMBL" id="AP022839">
    <property type="protein sequence ID" value="BCA96337.1"/>
    <property type="molecule type" value="Genomic_DNA"/>
</dbReference>
<sequence length="112" mass="12431">MDTLNIKALSVATRIGVHAWEQRIDQQLLIDITISADFSGCEDSLVNTIDYDALCKTVTEFVQSTSFQLIESVANHVALLIKQEFEVDQVTVKVSKPHAIKNAGTIQVMVNR</sequence>
<dbReference type="GO" id="GO:0046654">
    <property type="term" value="P:tetrahydrofolate biosynthetic process"/>
    <property type="evidence" value="ECO:0007669"/>
    <property type="project" value="UniProtKB-UniRule"/>
</dbReference>
<evidence type="ECO:0000256" key="4">
    <source>
        <dbReference type="ARBA" id="ARBA00022909"/>
    </source>
</evidence>
<dbReference type="GO" id="GO:0005737">
    <property type="term" value="C:cytoplasm"/>
    <property type="evidence" value="ECO:0007669"/>
    <property type="project" value="TreeGrafter"/>
</dbReference>
<evidence type="ECO:0000256" key="5">
    <source>
        <dbReference type="ARBA" id="ARBA00023239"/>
    </source>
</evidence>
<organism evidence="8 9">
    <name type="scientific">Legionella antarctica</name>
    <dbReference type="NCBI Taxonomy" id="2708020"/>
    <lineage>
        <taxon>Bacteria</taxon>
        <taxon>Pseudomonadati</taxon>
        <taxon>Pseudomonadota</taxon>
        <taxon>Gammaproteobacteria</taxon>
        <taxon>Legionellales</taxon>
        <taxon>Legionellaceae</taxon>
        <taxon>Legionella</taxon>
    </lineage>
</organism>
<dbReference type="AlphaFoldDB" id="A0A6F8T853"/>
<dbReference type="PANTHER" id="PTHR42844">
    <property type="entry name" value="DIHYDRONEOPTERIN ALDOLASE 1-RELATED"/>
    <property type="match status" value="1"/>
</dbReference>
<dbReference type="SUPFAM" id="SSF55620">
    <property type="entry name" value="Tetrahydrobiopterin biosynthesis enzymes-like"/>
    <property type="match status" value="1"/>
</dbReference>
<keyword evidence="9" id="KW-1185">Reference proteome</keyword>
<evidence type="ECO:0000259" key="7">
    <source>
        <dbReference type="SMART" id="SM00905"/>
    </source>
</evidence>
<evidence type="ECO:0000313" key="8">
    <source>
        <dbReference type="EMBL" id="BCA96337.1"/>
    </source>
</evidence>
<evidence type="ECO:0000256" key="2">
    <source>
        <dbReference type="ARBA" id="ARBA00005013"/>
    </source>
</evidence>
<keyword evidence="4 6" id="KW-0289">Folate biosynthesis</keyword>
<dbReference type="GO" id="GO:0046656">
    <property type="term" value="P:folic acid biosynthetic process"/>
    <property type="evidence" value="ECO:0007669"/>
    <property type="project" value="UniProtKB-UniRule"/>
</dbReference>
<dbReference type="InterPro" id="IPR043133">
    <property type="entry name" value="GTP-CH-I_C/QueF"/>
</dbReference>
<dbReference type="NCBIfam" id="TIGR00526">
    <property type="entry name" value="folB_dom"/>
    <property type="match status" value="1"/>
</dbReference>
<accession>A0A6F8T853</accession>
<evidence type="ECO:0000256" key="3">
    <source>
        <dbReference type="ARBA" id="ARBA00005708"/>
    </source>
</evidence>
<dbReference type="InterPro" id="IPR006157">
    <property type="entry name" value="FolB_dom"/>
</dbReference>
<proteinExistence type="inferred from homology"/>
<comment type="catalytic activity">
    <reaction evidence="1 6">
        <text>7,8-dihydroneopterin = 6-hydroxymethyl-7,8-dihydropterin + glycolaldehyde</text>
        <dbReference type="Rhea" id="RHEA:10540"/>
        <dbReference type="ChEBI" id="CHEBI:17001"/>
        <dbReference type="ChEBI" id="CHEBI:17071"/>
        <dbReference type="ChEBI" id="CHEBI:44841"/>
        <dbReference type="EC" id="4.1.2.25"/>
    </reaction>
</comment>
<name>A0A6F8T853_9GAMM</name>
<dbReference type="UniPathway" id="UPA00077">
    <property type="reaction ID" value="UER00154"/>
</dbReference>
<dbReference type="Pfam" id="PF02152">
    <property type="entry name" value="FolB"/>
    <property type="match status" value="1"/>
</dbReference>
<gene>
    <name evidence="8" type="ORF">TUM19329_26980</name>
</gene>
<comment type="similarity">
    <text evidence="3 6">Belongs to the DHNA family.</text>
</comment>
<dbReference type="PANTHER" id="PTHR42844:SF1">
    <property type="entry name" value="DIHYDRONEOPTERIN ALDOLASE 1-RELATED"/>
    <property type="match status" value="1"/>
</dbReference>
<feature type="domain" description="Dihydroneopterin aldolase/epimerase" evidence="7">
    <location>
        <begin position="4"/>
        <end position="112"/>
    </location>
</feature>
<reference evidence="8" key="1">
    <citation type="journal article" date="2020" name="Microbiol. Resour. Announc.">
        <title>Complete Genome Sequence of Novel Psychrotolerant Legionella Strain TUM19329, Isolated from Antarctic Lake Sediment.</title>
        <authorList>
            <person name="Shimada S."/>
            <person name="Nakai R."/>
            <person name="Aoki K."/>
            <person name="Shimoeda N."/>
            <person name="Ohno G."/>
            <person name="Miyazaki Y."/>
            <person name="Kudoh S."/>
            <person name="Imura S."/>
            <person name="Watanabe K."/>
            <person name="Ishii Y."/>
            <person name="Tateda K."/>
        </authorList>
    </citation>
    <scope>NUCLEOTIDE SEQUENCE [LARGE SCALE GENOMIC DNA]</scope>
    <source>
        <strain evidence="8">TUM19329</strain>
    </source>
</reference>
<comment type="function">
    <text evidence="6">Catalyzes the conversion of 7,8-dihydroneopterin to 6-hydroxymethyl-7,8-dihydropterin.</text>
</comment>
<protein>
    <recommendedName>
        <fullName evidence="6">7,8-dihydroneopterin aldolase</fullName>
        <ecNumber evidence="6">4.1.2.25</ecNumber>
    </recommendedName>
</protein>
<dbReference type="EC" id="4.1.2.25" evidence="6"/>
<comment type="pathway">
    <text evidence="2 6">Cofactor biosynthesis; tetrahydrofolate biosynthesis; 2-amino-4-hydroxy-6-hydroxymethyl-7,8-dihydropteridine diphosphate from 7,8-dihydroneopterin triphosphate: step 3/4.</text>
</comment>